<dbReference type="PANTHER" id="PTHR23359">
    <property type="entry name" value="NUCLEOTIDE KINASE"/>
    <property type="match status" value="1"/>
</dbReference>
<dbReference type="NCBIfam" id="NF001381">
    <property type="entry name" value="PRK00279.1-3"/>
    <property type="match status" value="1"/>
</dbReference>
<dbReference type="NCBIfam" id="NF011100">
    <property type="entry name" value="PRK14527.1"/>
    <property type="match status" value="1"/>
</dbReference>
<dbReference type="HAMAP" id="MF_00235">
    <property type="entry name" value="Adenylate_kinase_Adk"/>
    <property type="match status" value="1"/>
</dbReference>
<evidence type="ECO:0000256" key="1">
    <source>
        <dbReference type="ARBA" id="ARBA00022679"/>
    </source>
</evidence>
<dbReference type="CDD" id="cd01428">
    <property type="entry name" value="ADK"/>
    <property type="match status" value="1"/>
</dbReference>
<dbReference type="NCBIfam" id="NF011104">
    <property type="entry name" value="PRK14531.1"/>
    <property type="match status" value="1"/>
</dbReference>
<accession>A0A645HMP2</accession>
<dbReference type="EMBL" id="VSSQ01095898">
    <property type="protein sequence ID" value="MPN39836.1"/>
    <property type="molecule type" value="Genomic_DNA"/>
</dbReference>
<dbReference type="Pfam" id="PF00406">
    <property type="entry name" value="ADK"/>
    <property type="match status" value="1"/>
</dbReference>
<comment type="caution">
    <text evidence="4">The sequence shown here is derived from an EMBL/GenBank/DDBJ whole genome shotgun (WGS) entry which is preliminary data.</text>
</comment>
<evidence type="ECO:0000313" key="4">
    <source>
        <dbReference type="EMBL" id="MPN39836.1"/>
    </source>
</evidence>
<dbReference type="EC" id="2.7.4.3" evidence="4"/>
<dbReference type="InterPro" id="IPR027417">
    <property type="entry name" value="P-loop_NTPase"/>
</dbReference>
<name>A0A645HMP2_9ZZZZ</name>
<dbReference type="PROSITE" id="PS00113">
    <property type="entry name" value="ADENYLATE_KINASE"/>
    <property type="match status" value="1"/>
</dbReference>
<sequence length="192" mass="21954">MKYYIIFGPPGAGKGTQSFLLTERYQFRHISTGQLLRDEIAKGSEVGKIAKEVIDRGKFVEDSLVMDMIRHEICNAKEGTKGFIFDGFPRTISQAEAFDQMLKEMGCKELSGVLSLEVADSVIVERIQKRARIEGREDDSSIETILRRIKTYHTKTEPLINYYKEQGKYHPVRGERSVEEIFEGICKIIDII</sequence>
<dbReference type="PRINTS" id="PR00094">
    <property type="entry name" value="ADENYLTKNASE"/>
</dbReference>
<organism evidence="4">
    <name type="scientific">bioreactor metagenome</name>
    <dbReference type="NCBI Taxonomy" id="1076179"/>
    <lineage>
        <taxon>unclassified sequences</taxon>
        <taxon>metagenomes</taxon>
        <taxon>ecological metagenomes</taxon>
    </lineage>
</organism>
<keyword evidence="1 4" id="KW-0808">Transferase</keyword>
<protein>
    <submittedName>
        <fullName evidence="4">Adenylate kinase</fullName>
        <ecNumber evidence="4">2.7.4.3</ecNumber>
    </submittedName>
</protein>
<evidence type="ECO:0000256" key="3">
    <source>
        <dbReference type="ARBA" id="ARBA00022777"/>
    </source>
</evidence>
<dbReference type="GO" id="GO:0005524">
    <property type="term" value="F:ATP binding"/>
    <property type="evidence" value="ECO:0007669"/>
    <property type="project" value="InterPro"/>
</dbReference>
<reference evidence="4" key="1">
    <citation type="submission" date="2019-08" db="EMBL/GenBank/DDBJ databases">
        <authorList>
            <person name="Kucharzyk K."/>
            <person name="Murdoch R.W."/>
            <person name="Higgins S."/>
            <person name="Loffler F."/>
        </authorList>
    </citation>
    <scope>NUCLEOTIDE SEQUENCE</scope>
</reference>
<dbReference type="AlphaFoldDB" id="A0A645HMP2"/>
<dbReference type="InterPro" id="IPR000850">
    <property type="entry name" value="Adenylat/UMP-CMP_kin"/>
</dbReference>
<keyword evidence="3 4" id="KW-0418">Kinase</keyword>
<evidence type="ECO:0000256" key="2">
    <source>
        <dbReference type="ARBA" id="ARBA00022741"/>
    </source>
</evidence>
<dbReference type="Gene3D" id="3.40.50.300">
    <property type="entry name" value="P-loop containing nucleotide triphosphate hydrolases"/>
    <property type="match status" value="1"/>
</dbReference>
<gene>
    <name evidence="4" type="primary">adk_55</name>
    <name evidence="4" type="ORF">SDC9_187370</name>
</gene>
<proteinExistence type="inferred from homology"/>
<keyword evidence="2" id="KW-0547">Nucleotide-binding</keyword>
<dbReference type="InterPro" id="IPR033690">
    <property type="entry name" value="Adenylat_kinase_CS"/>
</dbReference>
<dbReference type="SUPFAM" id="SSF52540">
    <property type="entry name" value="P-loop containing nucleoside triphosphate hydrolases"/>
    <property type="match status" value="1"/>
</dbReference>
<dbReference type="NCBIfam" id="NF011105">
    <property type="entry name" value="PRK14532.1"/>
    <property type="match status" value="1"/>
</dbReference>
<dbReference type="GO" id="GO:0004017">
    <property type="term" value="F:AMP kinase activity"/>
    <property type="evidence" value="ECO:0007669"/>
    <property type="project" value="UniProtKB-EC"/>
</dbReference>